<protein>
    <submittedName>
        <fullName evidence="1">Uncharacterized protein</fullName>
    </submittedName>
</protein>
<evidence type="ECO:0000313" key="1">
    <source>
        <dbReference type="EMBL" id="KAJ7010658.1"/>
    </source>
</evidence>
<sequence length="83" mass="9650">MPQTSNKFAKYVTLLHTIVRSRKLEILNTRHSSTQKPKQSCLFLEDGFKIHPYRAILEQKYKMGFGASVQIWMEVCVCFNGRA</sequence>
<dbReference type="EMBL" id="JAQIZT010000001">
    <property type="protein sequence ID" value="KAJ7010658.1"/>
    <property type="molecule type" value="Genomic_DNA"/>
</dbReference>
<accession>A0AAD6WF71</accession>
<dbReference type="AlphaFoldDB" id="A0AAD6WF71"/>
<keyword evidence="2" id="KW-1185">Reference proteome</keyword>
<gene>
    <name evidence="1" type="ORF">NC653_001194</name>
</gene>
<evidence type="ECO:0000313" key="2">
    <source>
        <dbReference type="Proteomes" id="UP001164929"/>
    </source>
</evidence>
<reference evidence="1 2" key="1">
    <citation type="journal article" date="2023" name="Mol. Ecol. Resour.">
        <title>Chromosome-level genome assembly of a triploid poplar Populus alba 'Berolinensis'.</title>
        <authorList>
            <person name="Chen S."/>
            <person name="Yu Y."/>
            <person name="Wang X."/>
            <person name="Wang S."/>
            <person name="Zhang T."/>
            <person name="Zhou Y."/>
            <person name="He R."/>
            <person name="Meng N."/>
            <person name="Wang Y."/>
            <person name="Liu W."/>
            <person name="Liu Z."/>
            <person name="Liu J."/>
            <person name="Guo Q."/>
            <person name="Huang H."/>
            <person name="Sederoff R.R."/>
            <person name="Wang G."/>
            <person name="Qu G."/>
            <person name="Chen S."/>
        </authorList>
    </citation>
    <scope>NUCLEOTIDE SEQUENCE [LARGE SCALE GENOMIC DNA]</scope>
    <source>
        <strain evidence="1">SC-2020</strain>
    </source>
</reference>
<organism evidence="1 2">
    <name type="scientific">Populus alba x Populus x berolinensis</name>
    <dbReference type="NCBI Taxonomy" id="444605"/>
    <lineage>
        <taxon>Eukaryota</taxon>
        <taxon>Viridiplantae</taxon>
        <taxon>Streptophyta</taxon>
        <taxon>Embryophyta</taxon>
        <taxon>Tracheophyta</taxon>
        <taxon>Spermatophyta</taxon>
        <taxon>Magnoliopsida</taxon>
        <taxon>eudicotyledons</taxon>
        <taxon>Gunneridae</taxon>
        <taxon>Pentapetalae</taxon>
        <taxon>rosids</taxon>
        <taxon>fabids</taxon>
        <taxon>Malpighiales</taxon>
        <taxon>Salicaceae</taxon>
        <taxon>Saliceae</taxon>
        <taxon>Populus</taxon>
    </lineage>
</organism>
<dbReference type="Proteomes" id="UP001164929">
    <property type="component" value="Chromosome 1"/>
</dbReference>
<comment type="caution">
    <text evidence="1">The sequence shown here is derived from an EMBL/GenBank/DDBJ whole genome shotgun (WGS) entry which is preliminary data.</text>
</comment>
<proteinExistence type="predicted"/>
<name>A0AAD6WF71_9ROSI</name>